<dbReference type="PANTHER" id="PTHR43396">
    <property type="entry name" value="FLAVOHEMOPROTEIN"/>
    <property type="match status" value="1"/>
</dbReference>
<reference evidence="3" key="2">
    <citation type="submission" date="2021-01" db="EMBL/GenBank/DDBJ databases">
        <authorList>
            <person name="Schikora-Tamarit M.A."/>
        </authorList>
    </citation>
    <scope>NUCLEOTIDE SEQUENCE</scope>
    <source>
        <strain evidence="3">CBS6341</strain>
    </source>
</reference>
<reference evidence="3" key="1">
    <citation type="journal article" date="2021" name="Open Biol.">
        <title>Shared evolutionary footprints suggest mitochondrial oxidative damage underlies multiple complex I losses in fungi.</title>
        <authorList>
            <person name="Schikora-Tamarit M.A."/>
            <person name="Marcet-Houben M."/>
            <person name="Nosek J."/>
            <person name="Gabaldon T."/>
        </authorList>
    </citation>
    <scope>NUCLEOTIDE SEQUENCE</scope>
    <source>
        <strain evidence="3">CBS6341</strain>
    </source>
</reference>
<gene>
    <name evidence="3" type="ORF">WICMUC_000064</name>
</gene>
<evidence type="ECO:0000313" key="3">
    <source>
        <dbReference type="EMBL" id="KAH3680921.1"/>
    </source>
</evidence>
<feature type="compositionally biased region" description="Polar residues" evidence="1">
    <location>
        <begin position="299"/>
        <end position="310"/>
    </location>
</feature>
<evidence type="ECO:0000259" key="2">
    <source>
        <dbReference type="PROSITE" id="PS01033"/>
    </source>
</evidence>
<evidence type="ECO:0000256" key="1">
    <source>
        <dbReference type="SAM" id="MobiDB-lite"/>
    </source>
</evidence>
<dbReference type="SUPFAM" id="SSF46458">
    <property type="entry name" value="Globin-like"/>
    <property type="match status" value="1"/>
</dbReference>
<feature type="region of interest" description="Disordered" evidence="1">
    <location>
        <begin position="294"/>
        <end position="319"/>
    </location>
</feature>
<accession>A0A9P8PYZ2</accession>
<proteinExistence type="predicted"/>
<dbReference type="GO" id="GO:0008941">
    <property type="term" value="F:nitric oxide dioxygenase NAD(P)H activity"/>
    <property type="evidence" value="ECO:0007669"/>
    <property type="project" value="TreeGrafter"/>
</dbReference>
<dbReference type="InterPro" id="IPR012292">
    <property type="entry name" value="Globin/Proto"/>
</dbReference>
<comment type="caution">
    <text evidence="3">The sequence shown here is derived from an EMBL/GenBank/DDBJ whole genome shotgun (WGS) entry which is preliminary data.</text>
</comment>
<dbReference type="AlphaFoldDB" id="A0A9P8PYZ2"/>
<dbReference type="GO" id="GO:0046210">
    <property type="term" value="P:nitric oxide catabolic process"/>
    <property type="evidence" value="ECO:0007669"/>
    <property type="project" value="TreeGrafter"/>
</dbReference>
<protein>
    <recommendedName>
        <fullName evidence="2">Globin domain-containing protein</fullName>
    </recommendedName>
</protein>
<dbReference type="CDD" id="cd01040">
    <property type="entry name" value="Mb-like"/>
    <property type="match status" value="1"/>
</dbReference>
<dbReference type="GO" id="GO:0019825">
    <property type="term" value="F:oxygen binding"/>
    <property type="evidence" value="ECO:0007669"/>
    <property type="project" value="InterPro"/>
</dbReference>
<dbReference type="GO" id="GO:0071500">
    <property type="term" value="P:cellular response to nitrosative stress"/>
    <property type="evidence" value="ECO:0007669"/>
    <property type="project" value="TreeGrafter"/>
</dbReference>
<feature type="domain" description="Globin" evidence="2">
    <location>
        <begin position="27"/>
        <end position="182"/>
    </location>
</feature>
<dbReference type="PROSITE" id="PS01033">
    <property type="entry name" value="GLOBIN"/>
    <property type="match status" value="1"/>
</dbReference>
<evidence type="ECO:0000313" key="4">
    <source>
        <dbReference type="Proteomes" id="UP000769528"/>
    </source>
</evidence>
<dbReference type="Pfam" id="PF00042">
    <property type="entry name" value="Globin"/>
    <property type="match status" value="1"/>
</dbReference>
<dbReference type="Gene3D" id="1.10.490.10">
    <property type="entry name" value="Globins"/>
    <property type="match status" value="1"/>
</dbReference>
<name>A0A9P8PYZ2_9ASCO</name>
<keyword evidence="4" id="KW-1185">Reference proteome</keyword>
<sequence>MLDSITELQDSLFIYNQPGHDIEIVLKFTPQEIEMVRSSWKEMVNDDNDNDNNFNSTSTTNTTTTISSSLFCVQFYNNLLTMDSNLEKMFPSIKHQAISFAGVLSTAIINLNNLKVLDDYLLNLGKRHSRILGIEPFYFELMGIALLKTFKDRFGNSFNLENEKCWARLYTYLANSILKFGIDPIIKLDINYHIIPNNNTNNQLKKINSITSSLFDERSTISTSNTSIYSIPQSQISQINLSSSPVQQIKYPKQPLSQNSYSSSMININNIGKSQPSNNVQLNQSRINSSADRFKKRMANSSNSTASGMHQQDEKCTIM</sequence>
<organism evidence="3 4">
    <name type="scientific">Wickerhamomyces mucosus</name>
    <dbReference type="NCBI Taxonomy" id="1378264"/>
    <lineage>
        <taxon>Eukaryota</taxon>
        <taxon>Fungi</taxon>
        <taxon>Dikarya</taxon>
        <taxon>Ascomycota</taxon>
        <taxon>Saccharomycotina</taxon>
        <taxon>Saccharomycetes</taxon>
        <taxon>Phaffomycetales</taxon>
        <taxon>Wickerhamomycetaceae</taxon>
        <taxon>Wickerhamomyces</taxon>
    </lineage>
</organism>
<dbReference type="Proteomes" id="UP000769528">
    <property type="component" value="Unassembled WGS sequence"/>
</dbReference>
<dbReference type="GO" id="GO:0071949">
    <property type="term" value="F:FAD binding"/>
    <property type="evidence" value="ECO:0007669"/>
    <property type="project" value="TreeGrafter"/>
</dbReference>
<dbReference type="OrthoDB" id="436496at2759"/>
<dbReference type="InterPro" id="IPR000971">
    <property type="entry name" value="Globin"/>
</dbReference>
<dbReference type="InterPro" id="IPR009050">
    <property type="entry name" value="Globin-like_sf"/>
</dbReference>
<dbReference type="GO" id="GO:0020037">
    <property type="term" value="F:heme binding"/>
    <property type="evidence" value="ECO:0007669"/>
    <property type="project" value="InterPro"/>
</dbReference>
<dbReference type="InterPro" id="IPR044399">
    <property type="entry name" value="Mb-like_M"/>
</dbReference>
<dbReference type="EMBL" id="JAEUBF010000026">
    <property type="protein sequence ID" value="KAH3680921.1"/>
    <property type="molecule type" value="Genomic_DNA"/>
</dbReference>
<dbReference type="PANTHER" id="PTHR43396:SF6">
    <property type="entry name" value="ABL201WP"/>
    <property type="match status" value="1"/>
</dbReference>